<dbReference type="CDD" id="cd01948">
    <property type="entry name" value="EAL"/>
    <property type="match status" value="1"/>
</dbReference>
<evidence type="ECO:0000313" key="3">
    <source>
        <dbReference type="EMBL" id="MCL9684295.1"/>
    </source>
</evidence>
<gene>
    <name evidence="3" type="ORF">LOX96_09340</name>
</gene>
<dbReference type="AlphaFoldDB" id="A0A9X2D0G1"/>
<name>A0A9X2D0G1_9GAMM</name>
<dbReference type="EMBL" id="JAJKBJ010000009">
    <property type="protein sequence ID" value="MCL9684295.1"/>
    <property type="molecule type" value="Genomic_DNA"/>
</dbReference>
<dbReference type="PANTHER" id="PTHR33121:SF73">
    <property type="entry name" value="CYCLIC DI-GMP PHOSPHODIESTERASE PDEN-RELATED"/>
    <property type="match status" value="1"/>
</dbReference>
<dbReference type="PANTHER" id="PTHR33121">
    <property type="entry name" value="CYCLIC DI-GMP PHOSPHODIESTERASE PDEF"/>
    <property type="match status" value="1"/>
</dbReference>
<dbReference type="SUPFAM" id="SSF141868">
    <property type="entry name" value="EAL domain-like"/>
    <property type="match status" value="1"/>
</dbReference>
<feature type="transmembrane region" description="Helical" evidence="1">
    <location>
        <begin position="252"/>
        <end position="269"/>
    </location>
</feature>
<protein>
    <submittedName>
        <fullName evidence="3">EAL domain-containing protein</fullName>
    </submittedName>
</protein>
<proteinExistence type="predicted"/>
<feature type="domain" description="EAL" evidence="2">
    <location>
        <begin position="276"/>
        <end position="530"/>
    </location>
</feature>
<comment type="caution">
    <text evidence="3">The sequence shown here is derived from an EMBL/GenBank/DDBJ whole genome shotgun (WGS) entry which is preliminary data.</text>
</comment>
<sequence length="535" mass="61687">MSKLFQQSSLIIYKRFTFLWVLITLLVLLVALYRNWQISLEKSYQNISETAIKLSNNTDRLIEDLFQEIYTLPAYEKNFSDCQEGLAPYLERIPLNDPKIAGLVVSDNTKLLCSTLSDTTGLVLSHARPRSISGPYNLSIFDQPVYFIQQKMGHYDIGILVLSSTIKNVLYPLDDSVNAVALYDNSERKTILRIERNPERSGWIFNNNQEDLSLQKDQSLFAVDKLYSIDGVKVMVFKDENTTLRHLGYRETLVSLTILIISCLLYFITKNFITKRYSLLGAMKSALKNKEFYPTYQPLFDKEKKKYAGVEVLLRWQDKKNQIIMPDLFIEEAEANGLIVPITLQIIEIAFNQTKALLNNYPDFHLAFNISALHFTDPTFFNKFNLLVEQYVISPTQIIFEITERDLLDKNNGIFFDKMRELRQAGFSLAVDDYGTGHASISYLHHFPFNYLKIDKLFIQAIGTKAITESLNDAIINMAKRLNLIIIAEGVETEEQVNYLSENGVRFLQGWYFSRALSIEKLFDLLQGEENESQL</sequence>
<dbReference type="InterPro" id="IPR050706">
    <property type="entry name" value="Cyclic-di-GMP_PDE-like"/>
</dbReference>
<dbReference type="SMART" id="SM00052">
    <property type="entry name" value="EAL"/>
    <property type="match status" value="1"/>
</dbReference>
<keyword evidence="4" id="KW-1185">Reference proteome</keyword>
<dbReference type="Gene3D" id="3.20.20.450">
    <property type="entry name" value="EAL domain"/>
    <property type="match status" value="1"/>
</dbReference>
<keyword evidence="1" id="KW-0812">Transmembrane</keyword>
<evidence type="ECO:0000256" key="1">
    <source>
        <dbReference type="SAM" id="Phobius"/>
    </source>
</evidence>
<dbReference type="InterPro" id="IPR035919">
    <property type="entry name" value="EAL_sf"/>
</dbReference>
<dbReference type="GO" id="GO:0071111">
    <property type="term" value="F:cyclic-guanylate-specific phosphodiesterase activity"/>
    <property type="evidence" value="ECO:0007669"/>
    <property type="project" value="InterPro"/>
</dbReference>
<keyword evidence="1" id="KW-1133">Transmembrane helix</keyword>
<feature type="transmembrane region" description="Helical" evidence="1">
    <location>
        <begin position="12"/>
        <end position="33"/>
    </location>
</feature>
<dbReference type="InterPro" id="IPR001633">
    <property type="entry name" value="EAL_dom"/>
</dbReference>
<reference evidence="3" key="1">
    <citation type="submission" date="2021-11" db="EMBL/GenBank/DDBJ databases">
        <title>Legionella maioricencis sp. nov., a new species isolated from hot water samples in Mallorca.</title>
        <authorList>
            <person name="Crespi S."/>
            <person name="Drasar V."/>
            <person name="Salva-Serra F."/>
            <person name="Jaen-Luchoro D."/>
            <person name="Pineiro-Iglesias B."/>
            <person name="Aliaga F."/>
            <person name="Fernandez-Juarez V."/>
            <person name="Coll G."/>
            <person name="Moore E.R.B."/>
            <person name="Bennasar-Figueras A."/>
        </authorList>
    </citation>
    <scope>NUCLEOTIDE SEQUENCE</scope>
    <source>
        <strain evidence="3">HCPI-6</strain>
    </source>
</reference>
<dbReference type="PROSITE" id="PS50883">
    <property type="entry name" value="EAL"/>
    <property type="match status" value="1"/>
</dbReference>
<evidence type="ECO:0000313" key="4">
    <source>
        <dbReference type="Proteomes" id="UP001139721"/>
    </source>
</evidence>
<dbReference type="RefSeq" id="WP_250421200.1">
    <property type="nucleotide sequence ID" value="NZ_JAJKBJ010000009.1"/>
</dbReference>
<dbReference type="Pfam" id="PF00563">
    <property type="entry name" value="EAL"/>
    <property type="match status" value="1"/>
</dbReference>
<organism evidence="3 4">
    <name type="scientific">Legionella maioricensis</name>
    <dbReference type="NCBI Taxonomy" id="2896528"/>
    <lineage>
        <taxon>Bacteria</taxon>
        <taxon>Pseudomonadati</taxon>
        <taxon>Pseudomonadota</taxon>
        <taxon>Gammaproteobacteria</taxon>
        <taxon>Legionellales</taxon>
        <taxon>Legionellaceae</taxon>
        <taxon>Legionella</taxon>
    </lineage>
</organism>
<dbReference type="Proteomes" id="UP001139721">
    <property type="component" value="Unassembled WGS sequence"/>
</dbReference>
<evidence type="ECO:0000259" key="2">
    <source>
        <dbReference type="PROSITE" id="PS50883"/>
    </source>
</evidence>
<accession>A0A9X2D0G1</accession>
<keyword evidence="1" id="KW-0472">Membrane</keyword>